<accession>A0AAN6PBX7</accession>
<organism evidence="1 2">
    <name type="scientific">Parachaetomium inaequale</name>
    <dbReference type="NCBI Taxonomy" id="2588326"/>
    <lineage>
        <taxon>Eukaryota</taxon>
        <taxon>Fungi</taxon>
        <taxon>Dikarya</taxon>
        <taxon>Ascomycota</taxon>
        <taxon>Pezizomycotina</taxon>
        <taxon>Sordariomycetes</taxon>
        <taxon>Sordariomycetidae</taxon>
        <taxon>Sordariales</taxon>
        <taxon>Chaetomiaceae</taxon>
        <taxon>Parachaetomium</taxon>
    </lineage>
</organism>
<name>A0AAN6PBX7_9PEZI</name>
<protein>
    <submittedName>
        <fullName evidence="1">Uncharacterized protein</fullName>
    </submittedName>
</protein>
<proteinExistence type="predicted"/>
<comment type="caution">
    <text evidence="1">The sequence shown here is derived from an EMBL/GenBank/DDBJ whole genome shotgun (WGS) entry which is preliminary data.</text>
</comment>
<evidence type="ECO:0000313" key="2">
    <source>
        <dbReference type="Proteomes" id="UP001303115"/>
    </source>
</evidence>
<dbReference type="EMBL" id="MU854501">
    <property type="protein sequence ID" value="KAK4033968.1"/>
    <property type="molecule type" value="Genomic_DNA"/>
</dbReference>
<dbReference type="AlphaFoldDB" id="A0AAN6PBX7"/>
<sequence length="338" mass="38962">MDDHYASEWKKAQIAQFIAEARAVVKAPVSGLAQHHRDVFDRALRNVLATELAQTTYAQIIDGFPIVSVAKDARWGHIDHEHPVFANNHDKICPGAWEKMEEFHSSFNVGVLTMDKRLLHAYSAESVGSRAFQLRLIEMVAVAVHELAVLLYNMGDMQQHNDWKTWKPPKRHYQCQPSDPEWQWPELQPYLTLFFHFAFLEHEQYPEGVADIVGYWAENRILGGVVLFDRGESGNQCPEVYFQSGRRDDTHRIYALTDEQKAKLASFFAADTSSLDGTVLPILGDSNNRVRVDSEHAVFGFHVYRDKWERMVVDERDYPRRCVQTILEYPEIDDGNWG</sequence>
<evidence type="ECO:0000313" key="1">
    <source>
        <dbReference type="EMBL" id="KAK4033968.1"/>
    </source>
</evidence>
<dbReference type="Proteomes" id="UP001303115">
    <property type="component" value="Unassembled WGS sequence"/>
</dbReference>
<gene>
    <name evidence="1" type="ORF">C8A01DRAFT_19160</name>
</gene>
<reference evidence="2" key="1">
    <citation type="journal article" date="2023" name="Mol. Phylogenet. Evol.">
        <title>Genome-scale phylogeny and comparative genomics of the fungal order Sordariales.</title>
        <authorList>
            <person name="Hensen N."/>
            <person name="Bonometti L."/>
            <person name="Westerberg I."/>
            <person name="Brannstrom I.O."/>
            <person name="Guillou S."/>
            <person name="Cros-Aarteil S."/>
            <person name="Calhoun S."/>
            <person name="Haridas S."/>
            <person name="Kuo A."/>
            <person name="Mondo S."/>
            <person name="Pangilinan J."/>
            <person name="Riley R."/>
            <person name="LaButti K."/>
            <person name="Andreopoulos B."/>
            <person name="Lipzen A."/>
            <person name="Chen C."/>
            <person name="Yan M."/>
            <person name="Daum C."/>
            <person name="Ng V."/>
            <person name="Clum A."/>
            <person name="Steindorff A."/>
            <person name="Ohm R.A."/>
            <person name="Martin F."/>
            <person name="Silar P."/>
            <person name="Natvig D.O."/>
            <person name="Lalanne C."/>
            <person name="Gautier V."/>
            <person name="Ament-Velasquez S.L."/>
            <person name="Kruys A."/>
            <person name="Hutchinson M.I."/>
            <person name="Powell A.J."/>
            <person name="Barry K."/>
            <person name="Miller A.N."/>
            <person name="Grigoriev I.V."/>
            <person name="Debuchy R."/>
            <person name="Gladieux P."/>
            <person name="Hiltunen Thoren M."/>
            <person name="Johannesson H."/>
        </authorList>
    </citation>
    <scope>NUCLEOTIDE SEQUENCE [LARGE SCALE GENOMIC DNA]</scope>
    <source>
        <strain evidence="2">CBS 284.82</strain>
    </source>
</reference>
<keyword evidence="2" id="KW-1185">Reference proteome</keyword>